<name>A0A1I8HZV5_9PLAT</name>
<dbReference type="AlphaFoldDB" id="A0A1I8HZV5"/>
<proteinExistence type="predicted"/>
<dbReference type="WBParaSite" id="maker-uti_cns_0008999-snap-gene-0.16-mRNA-1">
    <property type="protein sequence ID" value="maker-uti_cns_0008999-snap-gene-0.16-mRNA-1"/>
    <property type="gene ID" value="maker-uti_cns_0008999-snap-gene-0.16"/>
</dbReference>
<keyword evidence="1" id="KW-1185">Reference proteome</keyword>
<evidence type="ECO:0000313" key="1">
    <source>
        <dbReference type="Proteomes" id="UP000095280"/>
    </source>
</evidence>
<evidence type="ECO:0000313" key="2">
    <source>
        <dbReference type="WBParaSite" id="maker-uti_cns_0008999-snap-gene-0.16-mRNA-1"/>
    </source>
</evidence>
<organism evidence="1 2">
    <name type="scientific">Macrostomum lignano</name>
    <dbReference type="NCBI Taxonomy" id="282301"/>
    <lineage>
        <taxon>Eukaryota</taxon>
        <taxon>Metazoa</taxon>
        <taxon>Spiralia</taxon>
        <taxon>Lophotrochozoa</taxon>
        <taxon>Platyhelminthes</taxon>
        <taxon>Rhabditophora</taxon>
        <taxon>Macrostomorpha</taxon>
        <taxon>Macrostomida</taxon>
        <taxon>Macrostomidae</taxon>
        <taxon>Macrostomum</taxon>
    </lineage>
</organism>
<dbReference type="Proteomes" id="UP000095280">
    <property type="component" value="Unplaced"/>
</dbReference>
<sequence>YGGVYADLDYSLTARLDDHRRFYAVVTREPEVHSLQFYGIDGRWPLKIMPSPAFLMAAPGHSFYRHCVNELRTKAFTAGEPLTFAGPLGLTGILRRYADAFTVANSPLETVYIPPSCSFYPYENNRMNTTGSIYLGQRQESLTYYCKRSNPSWAEQLRQYCADINNLDPIIDKTQPVVAKHDMKKSGAIYDGQGSMLYSQNLTLVSSLFGSKLQMGSRWI</sequence>
<protein>
    <submittedName>
        <fullName evidence="2">Glycosyl transferase</fullName>
    </submittedName>
</protein>
<reference evidence="2" key="1">
    <citation type="submission" date="2016-11" db="UniProtKB">
        <authorList>
            <consortium name="WormBaseParasite"/>
        </authorList>
    </citation>
    <scope>IDENTIFICATION</scope>
</reference>
<dbReference type="Gene3D" id="3.90.550.20">
    <property type="match status" value="1"/>
</dbReference>
<accession>A0A1I8HZV5</accession>